<keyword evidence="4" id="KW-0677">Repeat</keyword>
<evidence type="ECO:0000256" key="1">
    <source>
        <dbReference type="ARBA" id="ARBA00004339"/>
    </source>
</evidence>
<dbReference type="SUPFAM" id="SSF48452">
    <property type="entry name" value="TPR-like"/>
    <property type="match status" value="2"/>
</dbReference>
<dbReference type="EMBL" id="VITR01000019">
    <property type="protein sequence ID" value="TWB35720.1"/>
    <property type="molecule type" value="Genomic_DNA"/>
</dbReference>
<feature type="domain" description="Cellulose synthase operon C C-terminal" evidence="7">
    <location>
        <begin position="883"/>
        <end position="1223"/>
    </location>
</feature>
<evidence type="ECO:0000313" key="9">
    <source>
        <dbReference type="Proteomes" id="UP000315751"/>
    </source>
</evidence>
<keyword evidence="5" id="KW-0802">TPR repeat</keyword>
<feature type="signal peptide" evidence="6">
    <location>
        <begin position="1"/>
        <end position="21"/>
    </location>
</feature>
<gene>
    <name evidence="8" type="ORF">FBZ90_1194</name>
</gene>
<dbReference type="OrthoDB" id="174989at2"/>
<reference evidence="8 9" key="1">
    <citation type="submission" date="2019-06" db="EMBL/GenBank/DDBJ databases">
        <title>Genomic Encyclopedia of Type Strains, Phase IV (KMG-V): Genome sequencing to study the core and pangenomes of soil and plant-associated prokaryotes.</title>
        <authorList>
            <person name="Whitman W."/>
        </authorList>
    </citation>
    <scope>NUCLEOTIDE SEQUENCE [LARGE SCALE GENOMIC DNA]</scope>
    <source>
        <strain evidence="8 9">BR 11622</strain>
    </source>
</reference>
<comment type="similarity">
    <text evidence="2">Belongs to the AcsC/BcsC family.</text>
</comment>
<evidence type="ECO:0000256" key="4">
    <source>
        <dbReference type="ARBA" id="ARBA00022737"/>
    </source>
</evidence>
<dbReference type="GO" id="GO:0006011">
    <property type="term" value="P:UDP-alpha-D-glucose metabolic process"/>
    <property type="evidence" value="ECO:0007669"/>
    <property type="project" value="InterPro"/>
</dbReference>
<dbReference type="Pfam" id="PF13432">
    <property type="entry name" value="TPR_16"/>
    <property type="match status" value="1"/>
</dbReference>
<evidence type="ECO:0000313" key="8">
    <source>
        <dbReference type="EMBL" id="TWB35720.1"/>
    </source>
</evidence>
<sequence length="1228" mass="130680">MRKTVALAGLLLVSSLSAAWAETMPDALNLMLEKADFWVRRDRPDLARETLNAVLTVSPNQPVALARLAEIEADQGHRAEAEALMRRLSALRPASPGVAAEVRAVEAGGRRATLADARRAAQSGDLAGAIARYKEIFQGPPPTIPLALEYYQTLAGTESGWEEARDGLRELAEQPGAPAEARISYLRVLSYREATRREVLSQLAAMAKSAPLDGEAKKIRHDTLLWLNAGADDKAAYAQYLADNPDDGAVRARYAALDKPAARADNRGVARARAYAALRAERLDVAEAEFQSALKENAADAEARAGLGLVRLRQNRFAEAASLLDGASKAAPARAAQWRDALASAVFWRDMQAATEDRDAGRLASAEDRAQALEAAARSPLDRQVAALLLADVRVRRDELAGAEDAYRAVLKATPGQPTALSGLFNVLLRQRRDREAESLAASPEAEALRQSPAYTVLQGGLAHARANAAVAAGDVLGARAAFVQARQLTPDDAWLRLDYARFLVAQHDDAAARSIMAVTPEETRVDLLHAAALFQADRQDWTAVRGLLERVPAAALTPAMTALLEQATLRREVTLAQMQPPAEARVRLLGLRPLARTAETRGLLAGALADAGDAQAALSLLQPDVYGAQVKATPLLQYTALLMKADRGAEAAGLLRQLEQRADLSDTERQGLAGLKSAMAVRIADSARQRGDYADAYDAIAPLFKANSGDPALAQAMGRIYLSAGRPAEALALLGGVLADHPDDLDAQRGAAEAAIAAGETRQARRILAAAVRAHPDDPQVHQALALLARKEDDSGTALKELKTAQELRLAQLGRGPMQVAAADVPDANPFRAPAKASDAVPSGDPLLATLAADTAAVEEQSMPRFVAEVEARLRSGESGLSRLVASSAKAGFSMPLFGMGQVQASLTGVHLDAGDMGSNTDTYRRFGSNMFLTATQVTKPEAQAANGAAPELSYRLDDVALDVGATPLGFRVVRPVGGLRWTPQLSDVTQLQLDVSRRAVTDSVLSYAGARDPVTGQTWGGVTKTAALAGLAYDDGSLGLYGDVGYGELRGVHVTANREVQATLGAYMHLAKTSASDLTLGVNATGMGYDRNLRYFTYGQGGYFSPQEFYALTFPVNYTVQGANFRYSLGGSLGVQHFREEATNLFPDDPTSQAALVALSADRVTDSLFRTRFGGQETTNIGYGLNGAFEYRINSFLTLGGSLSVKRSADWTESTGRITLKTPLGD</sequence>
<accession>A0A560GQF6</accession>
<protein>
    <submittedName>
        <fullName evidence="8">Tetratricopeptide repeat protein</fullName>
    </submittedName>
</protein>
<dbReference type="RefSeq" id="WP_145735794.1">
    <property type="nucleotide sequence ID" value="NZ_VITR01000019.1"/>
</dbReference>
<keyword evidence="3 6" id="KW-0732">Signal</keyword>
<dbReference type="Proteomes" id="UP000315751">
    <property type="component" value="Unassembled WGS sequence"/>
</dbReference>
<dbReference type="Gene3D" id="1.25.40.10">
    <property type="entry name" value="Tetratricopeptide repeat domain"/>
    <property type="match status" value="4"/>
</dbReference>
<dbReference type="Pfam" id="PF14559">
    <property type="entry name" value="TPR_19"/>
    <property type="match status" value="2"/>
</dbReference>
<comment type="caution">
    <text evidence="8">The sequence shown here is derived from an EMBL/GenBank/DDBJ whole genome shotgun (WGS) entry which is preliminary data.</text>
</comment>
<dbReference type="GO" id="GO:0030244">
    <property type="term" value="P:cellulose biosynthetic process"/>
    <property type="evidence" value="ECO:0007669"/>
    <property type="project" value="InterPro"/>
</dbReference>
<dbReference type="GO" id="GO:0009279">
    <property type="term" value="C:cell outer membrane"/>
    <property type="evidence" value="ECO:0007669"/>
    <property type="project" value="UniProtKB-SubCell"/>
</dbReference>
<dbReference type="Pfam" id="PF05420">
    <property type="entry name" value="BCSC_C"/>
    <property type="match status" value="1"/>
</dbReference>
<evidence type="ECO:0000259" key="7">
    <source>
        <dbReference type="Pfam" id="PF05420"/>
    </source>
</evidence>
<evidence type="ECO:0000256" key="2">
    <source>
        <dbReference type="ARBA" id="ARBA00005886"/>
    </source>
</evidence>
<dbReference type="PRINTS" id="PR01441">
    <property type="entry name" value="CELLSNTHASEC"/>
</dbReference>
<proteinExistence type="inferred from homology"/>
<organism evidence="8 9">
    <name type="scientific">Nitrospirillum amazonense</name>
    <dbReference type="NCBI Taxonomy" id="28077"/>
    <lineage>
        <taxon>Bacteria</taxon>
        <taxon>Pseudomonadati</taxon>
        <taxon>Pseudomonadota</taxon>
        <taxon>Alphaproteobacteria</taxon>
        <taxon>Rhodospirillales</taxon>
        <taxon>Azospirillaceae</taxon>
        <taxon>Nitrospirillum</taxon>
    </lineage>
</organism>
<keyword evidence="9" id="KW-1185">Reference proteome</keyword>
<dbReference type="InterPro" id="IPR008410">
    <property type="entry name" value="BCSC_C"/>
</dbReference>
<dbReference type="InterPro" id="IPR003921">
    <property type="entry name" value="Cell_synth_C"/>
</dbReference>
<evidence type="ECO:0000256" key="5">
    <source>
        <dbReference type="ARBA" id="ARBA00022803"/>
    </source>
</evidence>
<feature type="chain" id="PRO_5022030338" evidence="6">
    <location>
        <begin position="22"/>
        <end position="1228"/>
    </location>
</feature>
<name>A0A560GQF6_9PROT</name>
<comment type="subcellular location">
    <subcellularLocation>
        <location evidence="1">Cell outer membrane</location>
        <topology evidence="1">Peripheral membrane protein</topology>
    </subcellularLocation>
</comment>
<evidence type="ECO:0000256" key="3">
    <source>
        <dbReference type="ARBA" id="ARBA00022729"/>
    </source>
</evidence>
<evidence type="ECO:0000256" key="6">
    <source>
        <dbReference type="SAM" id="SignalP"/>
    </source>
</evidence>
<dbReference type="AlphaFoldDB" id="A0A560GQF6"/>
<dbReference type="InterPro" id="IPR011990">
    <property type="entry name" value="TPR-like_helical_dom_sf"/>
</dbReference>